<dbReference type="InterPro" id="IPR001965">
    <property type="entry name" value="Znf_PHD"/>
</dbReference>
<dbReference type="InterPro" id="IPR043151">
    <property type="entry name" value="BAH_sf"/>
</dbReference>
<dbReference type="InterPro" id="IPR019787">
    <property type="entry name" value="Znf_PHD-finger"/>
</dbReference>
<accession>A0AAU9IVS4</accession>
<keyword evidence="6" id="KW-1185">Reference proteome</keyword>
<dbReference type="SMART" id="SM00439">
    <property type="entry name" value="BAH"/>
    <property type="match status" value="1"/>
</dbReference>
<evidence type="ECO:0000256" key="1">
    <source>
        <dbReference type="ARBA" id="ARBA00022723"/>
    </source>
</evidence>
<evidence type="ECO:0000313" key="6">
    <source>
        <dbReference type="Proteomes" id="UP001162131"/>
    </source>
</evidence>
<feature type="domain" description="BAH" evidence="4">
    <location>
        <begin position="25"/>
        <end position="139"/>
    </location>
</feature>
<protein>
    <recommendedName>
        <fullName evidence="4">BAH domain-containing protein</fullName>
    </recommendedName>
</protein>
<dbReference type="PROSITE" id="PS01359">
    <property type="entry name" value="ZF_PHD_1"/>
    <property type="match status" value="1"/>
</dbReference>
<proteinExistence type="predicted"/>
<name>A0AAU9IVS4_9CILI</name>
<dbReference type="Proteomes" id="UP001162131">
    <property type="component" value="Unassembled WGS sequence"/>
</dbReference>
<keyword evidence="1" id="KW-0479">Metal-binding</keyword>
<dbReference type="PROSITE" id="PS51038">
    <property type="entry name" value="BAH"/>
    <property type="match status" value="1"/>
</dbReference>
<evidence type="ECO:0000256" key="2">
    <source>
        <dbReference type="ARBA" id="ARBA00022771"/>
    </source>
</evidence>
<dbReference type="Gene3D" id="2.30.30.490">
    <property type="match status" value="1"/>
</dbReference>
<dbReference type="EMBL" id="CAJZBQ010000018">
    <property type="protein sequence ID" value="CAG9317595.1"/>
    <property type="molecule type" value="Genomic_DNA"/>
</dbReference>
<reference evidence="5" key="1">
    <citation type="submission" date="2021-09" db="EMBL/GenBank/DDBJ databases">
        <authorList>
            <consortium name="AG Swart"/>
            <person name="Singh M."/>
            <person name="Singh A."/>
            <person name="Seah K."/>
            <person name="Emmerich C."/>
        </authorList>
    </citation>
    <scope>NUCLEOTIDE SEQUENCE</scope>
    <source>
        <strain evidence="5">ATCC30299</strain>
    </source>
</reference>
<sequence length="192" mass="22079">MNAKPVAKKQSKTISEFKKLKLNGIDFCVGDVVQVKEYSDEDCFATIQRIFKDSAKLEPQLNIRWFYKPSEAFHADHDFISAAELIDSDLIQDINVQCVYGKIKLVTLEEYHSLDEADEDVYFCRAKYITKEDCVIPPLTEWKKACVCNAIINPDVLYISCDNCQELFHPDCVKANIEDPSWFCENCKDKVS</sequence>
<dbReference type="Pfam" id="PF01426">
    <property type="entry name" value="BAH"/>
    <property type="match status" value="1"/>
</dbReference>
<evidence type="ECO:0000259" key="4">
    <source>
        <dbReference type="PROSITE" id="PS51038"/>
    </source>
</evidence>
<evidence type="ECO:0000256" key="3">
    <source>
        <dbReference type="ARBA" id="ARBA00022833"/>
    </source>
</evidence>
<gene>
    <name evidence="5" type="ORF">BSTOLATCC_MIC18839</name>
</gene>
<keyword evidence="2" id="KW-0863">Zinc-finger</keyword>
<dbReference type="InterPro" id="IPR011011">
    <property type="entry name" value="Znf_FYVE_PHD"/>
</dbReference>
<dbReference type="Gene3D" id="3.30.40.10">
    <property type="entry name" value="Zinc/RING finger domain, C3HC4 (zinc finger)"/>
    <property type="match status" value="1"/>
</dbReference>
<dbReference type="InterPro" id="IPR001025">
    <property type="entry name" value="BAH_dom"/>
</dbReference>
<dbReference type="InterPro" id="IPR019786">
    <property type="entry name" value="Zinc_finger_PHD-type_CS"/>
</dbReference>
<evidence type="ECO:0000313" key="5">
    <source>
        <dbReference type="EMBL" id="CAG9317595.1"/>
    </source>
</evidence>
<organism evidence="5 6">
    <name type="scientific">Blepharisma stoltei</name>
    <dbReference type="NCBI Taxonomy" id="1481888"/>
    <lineage>
        <taxon>Eukaryota</taxon>
        <taxon>Sar</taxon>
        <taxon>Alveolata</taxon>
        <taxon>Ciliophora</taxon>
        <taxon>Postciliodesmatophora</taxon>
        <taxon>Heterotrichea</taxon>
        <taxon>Heterotrichida</taxon>
        <taxon>Blepharismidae</taxon>
        <taxon>Blepharisma</taxon>
    </lineage>
</organism>
<dbReference type="GO" id="GO:0003682">
    <property type="term" value="F:chromatin binding"/>
    <property type="evidence" value="ECO:0007669"/>
    <property type="project" value="InterPro"/>
</dbReference>
<keyword evidence="3" id="KW-0862">Zinc</keyword>
<dbReference type="SMART" id="SM00249">
    <property type="entry name" value="PHD"/>
    <property type="match status" value="1"/>
</dbReference>
<dbReference type="Pfam" id="PF00628">
    <property type="entry name" value="PHD"/>
    <property type="match status" value="1"/>
</dbReference>
<dbReference type="GO" id="GO:0008270">
    <property type="term" value="F:zinc ion binding"/>
    <property type="evidence" value="ECO:0007669"/>
    <property type="project" value="UniProtKB-KW"/>
</dbReference>
<dbReference type="PANTHER" id="PTHR46364">
    <property type="entry name" value="OS08G0421900 PROTEIN"/>
    <property type="match status" value="1"/>
</dbReference>
<dbReference type="InterPro" id="IPR013083">
    <property type="entry name" value="Znf_RING/FYVE/PHD"/>
</dbReference>
<dbReference type="AlphaFoldDB" id="A0AAU9IVS4"/>
<dbReference type="SUPFAM" id="SSF57903">
    <property type="entry name" value="FYVE/PHD zinc finger"/>
    <property type="match status" value="1"/>
</dbReference>
<comment type="caution">
    <text evidence="5">The sequence shown here is derived from an EMBL/GenBank/DDBJ whole genome shotgun (WGS) entry which is preliminary data.</text>
</comment>